<dbReference type="InterPro" id="IPR002288">
    <property type="entry name" value="DNA_gyrase_B_C"/>
</dbReference>
<dbReference type="SMART" id="SM00387">
    <property type="entry name" value="HATPase_c"/>
    <property type="match status" value="1"/>
</dbReference>
<dbReference type="GO" id="GO:0046872">
    <property type="term" value="F:metal ion binding"/>
    <property type="evidence" value="ECO:0007669"/>
    <property type="project" value="UniProtKB-KW"/>
</dbReference>
<dbReference type="PROSITE" id="PS00177">
    <property type="entry name" value="TOPOISOMERASE_II"/>
    <property type="match status" value="1"/>
</dbReference>
<evidence type="ECO:0000259" key="11">
    <source>
        <dbReference type="PROSITE" id="PS50880"/>
    </source>
</evidence>
<dbReference type="InterPro" id="IPR003594">
    <property type="entry name" value="HATPase_dom"/>
</dbReference>
<dbReference type="Gene3D" id="3.40.50.670">
    <property type="match status" value="1"/>
</dbReference>
<dbReference type="PANTHER" id="PTHR45866">
    <property type="entry name" value="DNA GYRASE/TOPOISOMERASE SUBUNIT B"/>
    <property type="match status" value="1"/>
</dbReference>
<accession>A0A084U4C9</accession>
<dbReference type="Gene3D" id="3.30.565.10">
    <property type="entry name" value="Histidine kinase-like ATPase, C-terminal domain"/>
    <property type="match status" value="1"/>
</dbReference>
<evidence type="ECO:0000256" key="3">
    <source>
        <dbReference type="ARBA" id="ARBA00010708"/>
    </source>
</evidence>
<dbReference type="PRINTS" id="PR01159">
    <property type="entry name" value="DNAGYRASEB"/>
</dbReference>
<evidence type="ECO:0000256" key="9">
    <source>
        <dbReference type="ARBA" id="ARBA00023125"/>
    </source>
</evidence>
<name>A0A084U4C9_MALIO</name>
<comment type="cofactor">
    <cofactor evidence="2">
        <name>Mg(2+)</name>
        <dbReference type="ChEBI" id="CHEBI:18420"/>
    </cofactor>
</comment>
<comment type="caution">
    <text evidence="12">The sequence shown here is derived from an EMBL/GenBank/DDBJ whole genome shotgun (WGS) entry which is preliminary data.</text>
</comment>
<evidence type="ECO:0000256" key="4">
    <source>
        <dbReference type="ARBA" id="ARBA00012895"/>
    </source>
</evidence>
<dbReference type="PRINTS" id="PR00418">
    <property type="entry name" value="TPI2FAMILY"/>
</dbReference>
<dbReference type="InterPro" id="IPR005740">
    <property type="entry name" value="ParE_type2"/>
</dbReference>
<dbReference type="FunFam" id="3.40.50.670:FF:000002">
    <property type="entry name" value="DNA gyrase subunit B"/>
    <property type="match status" value="1"/>
</dbReference>
<dbReference type="Proteomes" id="UP000028523">
    <property type="component" value="Unassembled WGS sequence"/>
</dbReference>
<dbReference type="GO" id="GO:0006265">
    <property type="term" value="P:DNA topological change"/>
    <property type="evidence" value="ECO:0007669"/>
    <property type="project" value="InterPro"/>
</dbReference>
<dbReference type="GO" id="GO:0003677">
    <property type="term" value="F:DNA binding"/>
    <property type="evidence" value="ECO:0007669"/>
    <property type="project" value="UniProtKB-KW"/>
</dbReference>
<comment type="similarity">
    <text evidence="3">Belongs to the type II topoisomerase GyrB family.</text>
</comment>
<dbReference type="Gene3D" id="3.30.230.10">
    <property type="match status" value="1"/>
</dbReference>
<evidence type="ECO:0000256" key="10">
    <source>
        <dbReference type="ARBA" id="ARBA00023235"/>
    </source>
</evidence>
<evidence type="ECO:0000256" key="8">
    <source>
        <dbReference type="ARBA" id="ARBA00022842"/>
    </source>
</evidence>
<dbReference type="RefSeq" id="WP_036451490.1">
    <property type="nucleotide sequence ID" value="NZ_AWQU01000060.1"/>
</dbReference>
<dbReference type="FunFam" id="3.30.565.10:FF:000002">
    <property type="entry name" value="DNA gyrase subunit B"/>
    <property type="match status" value="1"/>
</dbReference>
<keyword evidence="7" id="KW-0067">ATP-binding</keyword>
<dbReference type="InterPro" id="IPR006171">
    <property type="entry name" value="TOPRIM_dom"/>
</dbReference>
<evidence type="ECO:0000313" key="13">
    <source>
        <dbReference type="Proteomes" id="UP000028523"/>
    </source>
</evidence>
<reference evidence="12 13" key="1">
    <citation type="journal article" date="2014" name="PLoS ONE">
        <title>Reduction of Hydrogen Peroxide Accumulation and Toxicity by a Catalase from Mycoplasma iowae.</title>
        <authorList>
            <person name="Pritchard R.E."/>
            <person name="Prassinos A.J."/>
            <person name="Osborne J.D."/>
            <person name="Raviv Z."/>
            <person name="Balish M.F."/>
        </authorList>
    </citation>
    <scope>NUCLEOTIDE SEQUENCE [LARGE SCALE GENOMIC DNA]</scope>
    <source>
        <strain evidence="12 13">DK-CPA</strain>
    </source>
</reference>
<evidence type="ECO:0000256" key="1">
    <source>
        <dbReference type="ARBA" id="ARBA00000185"/>
    </source>
</evidence>
<dbReference type="InterPro" id="IPR036890">
    <property type="entry name" value="HATPase_C_sf"/>
</dbReference>
<evidence type="ECO:0000256" key="7">
    <source>
        <dbReference type="ARBA" id="ARBA00022840"/>
    </source>
</evidence>
<dbReference type="SUPFAM" id="SSF56719">
    <property type="entry name" value="Type II DNA topoisomerase"/>
    <property type="match status" value="1"/>
</dbReference>
<dbReference type="PANTHER" id="PTHR45866:SF12">
    <property type="entry name" value="DNA TOPOISOMERASE 4 SUBUNIT B"/>
    <property type="match status" value="1"/>
</dbReference>
<organism evidence="12 13">
    <name type="scientific">Malacoplasma iowae DK-CPA</name>
    <dbReference type="NCBI Taxonomy" id="1394179"/>
    <lineage>
        <taxon>Bacteria</taxon>
        <taxon>Bacillati</taxon>
        <taxon>Mycoplasmatota</taxon>
        <taxon>Mycoplasmoidales</taxon>
        <taxon>Mycoplasmoidaceae</taxon>
        <taxon>Malacoplasma</taxon>
    </lineage>
</organism>
<dbReference type="InterPro" id="IPR014721">
    <property type="entry name" value="Ribsml_uS5_D2-typ_fold_subgr"/>
</dbReference>
<dbReference type="InterPro" id="IPR013506">
    <property type="entry name" value="Topo_IIA_bsu_dom2"/>
</dbReference>
<sequence>MSYKESDIKVLEGLEPVRKRPGMYIGSTDQRGLHHLIWEIFDNSVDEVLAGVADTIKMTLHRDGSFTVEDNGRGIPTGIHPKTKMSTVDTVFTSLHAGGKFDDSAYGVSGGLHGVGSSVVNALSSWLTVTVKRDGKIYESKFKDGGKIVQKSTIIGNTNKTGTSVTFMPDKTIFKNVAFNANTILERVKETAFLLKGLKIVFENEITHKKEEFLAENGLIEFVQFINSTQTPFSQIVYMEGKDQGIEVEVAFQYNNSNSETFISFANSVKTKEGGSHETGFKTALTETLNEYARKWKLIKEREKNFEGSDFREGLVCIISVKVPEKLISYEGQTKNKLFTQEAYVAVRTIVKNKLTYWLEENKKDAKLIIEKAQLSRDARDAARKAREEVKQLKGQKKERILSGKLTPCQSKDNVHTELFLVEGDSAGGSAKLGRDRKFQAILPLRGKVINVEKAQLKDLLKNEEIGTIISCIGASIGSDFDISKSNYGKVIIMTDADTDGAHIRVLLLTFFYRYMRPLIEEGKVYIALPPLYKFTNTKSKKSTYAWEDYELDDLKQTASSYEIQRYKGLGEMNADQLWETTMNPETRQLIQVSIEDAALTERRVSILMGEDSSKRKEWINDNVDFELES</sequence>
<dbReference type="SMART" id="SM00433">
    <property type="entry name" value="TOP2c"/>
    <property type="match status" value="1"/>
</dbReference>
<proteinExistence type="inferred from homology"/>
<evidence type="ECO:0000256" key="6">
    <source>
        <dbReference type="ARBA" id="ARBA00022741"/>
    </source>
</evidence>
<dbReference type="SUPFAM" id="SSF55874">
    <property type="entry name" value="ATPase domain of HSP90 chaperone/DNA topoisomerase II/histidine kinase"/>
    <property type="match status" value="1"/>
</dbReference>
<protein>
    <recommendedName>
        <fullName evidence="4">DNA topoisomerase (ATP-hydrolyzing)</fullName>
        <ecNumber evidence="4">5.6.2.2</ecNumber>
    </recommendedName>
</protein>
<comment type="catalytic activity">
    <reaction evidence="1">
        <text>ATP-dependent breakage, passage and rejoining of double-stranded DNA.</text>
        <dbReference type="EC" id="5.6.2.2"/>
    </reaction>
</comment>
<dbReference type="EC" id="5.6.2.2" evidence="4"/>
<dbReference type="PROSITE" id="PS50880">
    <property type="entry name" value="TOPRIM"/>
    <property type="match status" value="1"/>
</dbReference>
<dbReference type="InterPro" id="IPR001241">
    <property type="entry name" value="Topo_IIA"/>
</dbReference>
<keyword evidence="10 12" id="KW-0413">Isomerase</keyword>
<feature type="domain" description="Toprim" evidence="11">
    <location>
        <begin position="417"/>
        <end position="531"/>
    </location>
</feature>
<keyword evidence="5" id="KW-0479">Metal-binding</keyword>
<dbReference type="Pfam" id="PF00986">
    <property type="entry name" value="DNA_gyraseB_C"/>
    <property type="match status" value="1"/>
</dbReference>
<dbReference type="InterPro" id="IPR000565">
    <property type="entry name" value="Topo_IIA_B"/>
</dbReference>
<dbReference type="NCBIfam" id="TIGR01058">
    <property type="entry name" value="parE_Gpos"/>
    <property type="match status" value="1"/>
</dbReference>
<dbReference type="InterPro" id="IPR018522">
    <property type="entry name" value="TopoIIA_CS"/>
</dbReference>
<dbReference type="Pfam" id="PF00204">
    <property type="entry name" value="DNA_gyraseB"/>
    <property type="match status" value="1"/>
</dbReference>
<keyword evidence="9" id="KW-0238">DNA-binding</keyword>
<dbReference type="NCBIfam" id="NF004189">
    <property type="entry name" value="PRK05644.1"/>
    <property type="match status" value="1"/>
</dbReference>
<dbReference type="AlphaFoldDB" id="A0A084U4C9"/>
<dbReference type="Pfam" id="PF01751">
    <property type="entry name" value="Toprim"/>
    <property type="match status" value="1"/>
</dbReference>
<dbReference type="HAMAP" id="MF_00939">
    <property type="entry name" value="ParE_type2"/>
    <property type="match status" value="1"/>
</dbReference>
<dbReference type="InterPro" id="IPR020568">
    <property type="entry name" value="Ribosomal_Su5_D2-typ_SF"/>
</dbReference>
<dbReference type="EMBL" id="AWQU01000060">
    <property type="protein sequence ID" value="KFB07815.1"/>
    <property type="molecule type" value="Genomic_DNA"/>
</dbReference>
<dbReference type="GeneID" id="96866688"/>
<dbReference type="GO" id="GO:0005694">
    <property type="term" value="C:chromosome"/>
    <property type="evidence" value="ECO:0007669"/>
    <property type="project" value="InterPro"/>
</dbReference>
<keyword evidence="6" id="KW-0547">Nucleotide-binding</keyword>
<dbReference type="CDD" id="cd16928">
    <property type="entry name" value="HATPase_GyrB-like"/>
    <property type="match status" value="1"/>
</dbReference>
<dbReference type="FunFam" id="3.30.230.10:FF:000005">
    <property type="entry name" value="DNA gyrase subunit B"/>
    <property type="match status" value="1"/>
</dbReference>
<gene>
    <name evidence="12" type="primary">parE</name>
    <name evidence="12" type="ORF">P271_677</name>
</gene>
<evidence type="ECO:0000256" key="5">
    <source>
        <dbReference type="ARBA" id="ARBA00022723"/>
    </source>
</evidence>
<evidence type="ECO:0000256" key="2">
    <source>
        <dbReference type="ARBA" id="ARBA00001946"/>
    </source>
</evidence>
<evidence type="ECO:0000313" key="12">
    <source>
        <dbReference type="EMBL" id="KFB07815.1"/>
    </source>
</evidence>
<keyword evidence="8" id="KW-0460">Magnesium</keyword>
<dbReference type="GO" id="GO:0034335">
    <property type="term" value="F:DNA negative supercoiling activity"/>
    <property type="evidence" value="ECO:0007669"/>
    <property type="project" value="UniProtKB-ARBA"/>
</dbReference>
<dbReference type="Pfam" id="PF02518">
    <property type="entry name" value="HATPase_c"/>
    <property type="match status" value="1"/>
</dbReference>
<dbReference type="InterPro" id="IPR013760">
    <property type="entry name" value="Topo_IIA-like_dom_sf"/>
</dbReference>
<dbReference type="SUPFAM" id="SSF54211">
    <property type="entry name" value="Ribosomal protein S5 domain 2-like"/>
    <property type="match status" value="1"/>
</dbReference>
<keyword evidence="13" id="KW-1185">Reference proteome</keyword>
<dbReference type="InterPro" id="IPR013759">
    <property type="entry name" value="Topo_IIA_B_C"/>
</dbReference>
<dbReference type="GO" id="GO:0005524">
    <property type="term" value="F:ATP binding"/>
    <property type="evidence" value="ECO:0007669"/>
    <property type="project" value="UniProtKB-KW"/>
</dbReference>